<evidence type="ECO:0000313" key="1">
    <source>
        <dbReference type="EMBL" id="NMD87662.1"/>
    </source>
</evidence>
<comment type="caution">
    <text evidence="2">The sequence shown here is derived from an EMBL/GenBank/DDBJ whole genome shotgun (WGS) entry which is preliminary data.</text>
</comment>
<proteinExistence type="predicted"/>
<dbReference type="GeneID" id="78293906"/>
<dbReference type="EMBL" id="QEKH01000002">
    <property type="protein sequence ID" value="PVY45546.1"/>
    <property type="molecule type" value="Genomic_DNA"/>
</dbReference>
<dbReference type="PANTHER" id="PTHR30093:SF2">
    <property type="entry name" value="TYPE II SECRETION SYSTEM PROTEIN H"/>
    <property type="match status" value="1"/>
</dbReference>
<dbReference type="Gene3D" id="3.30.700.10">
    <property type="entry name" value="Glycoprotein, Type 4 Pilin"/>
    <property type="match status" value="1"/>
</dbReference>
<evidence type="ECO:0000313" key="4">
    <source>
        <dbReference type="Proteomes" id="UP000576225"/>
    </source>
</evidence>
<reference evidence="1 4" key="2">
    <citation type="submission" date="2020-04" db="EMBL/GenBank/DDBJ databases">
        <authorList>
            <person name="Hitch T.C.A."/>
            <person name="Wylensek D."/>
            <person name="Clavel T."/>
        </authorList>
    </citation>
    <scope>NUCLEOTIDE SEQUENCE [LARGE SCALE GENOMIC DNA]</scope>
    <source>
        <strain evidence="1 4">COR2-253-APC-1A</strain>
    </source>
</reference>
<dbReference type="SUPFAM" id="SSF54523">
    <property type="entry name" value="Pili subunits"/>
    <property type="match status" value="1"/>
</dbReference>
<protein>
    <submittedName>
        <fullName evidence="1">DUF1559 domain-containing protein</fullName>
    </submittedName>
    <submittedName>
        <fullName evidence="2">Prepilin-type N-terminal cleavage/methylation domain-containing protein/prepilin-type processing-associated H-X9-DG protein</fullName>
    </submittedName>
</protein>
<keyword evidence="3" id="KW-1185">Reference proteome</keyword>
<evidence type="ECO:0000313" key="3">
    <source>
        <dbReference type="Proteomes" id="UP000245959"/>
    </source>
</evidence>
<gene>
    <name evidence="2" type="ORF">C8D82_102117</name>
    <name evidence="1" type="ORF">HF882_13815</name>
</gene>
<evidence type="ECO:0000313" key="2">
    <source>
        <dbReference type="EMBL" id="PVY45546.1"/>
    </source>
</evidence>
<dbReference type="Proteomes" id="UP000576225">
    <property type="component" value="Unassembled WGS sequence"/>
</dbReference>
<organism evidence="2 3">
    <name type="scientific">Victivallis vadensis</name>
    <dbReference type="NCBI Taxonomy" id="172901"/>
    <lineage>
        <taxon>Bacteria</taxon>
        <taxon>Pseudomonadati</taxon>
        <taxon>Lentisphaerota</taxon>
        <taxon>Lentisphaeria</taxon>
        <taxon>Victivallales</taxon>
        <taxon>Victivallaceae</taxon>
        <taxon>Victivallis</taxon>
    </lineage>
</organism>
<accession>A0A2U1BA58</accession>
<dbReference type="RefSeq" id="WP_116882662.1">
    <property type="nucleotide sequence ID" value="NZ_CABMMC010000192.1"/>
</dbReference>
<dbReference type="AlphaFoldDB" id="A0A2U1BA58"/>
<dbReference type="InterPro" id="IPR045584">
    <property type="entry name" value="Pilin-like"/>
</dbReference>
<reference evidence="2 3" key="1">
    <citation type="submission" date="2018-04" db="EMBL/GenBank/DDBJ databases">
        <title>Genomic Encyclopedia of Type Strains, Phase IV (KMG-IV): sequencing the most valuable type-strain genomes for metagenomic binning, comparative biology and taxonomic classification.</title>
        <authorList>
            <person name="Goeker M."/>
        </authorList>
    </citation>
    <scope>NUCLEOTIDE SEQUENCE [LARGE SCALE GENOMIC DNA]</scope>
    <source>
        <strain evidence="2 3">DSM 14823</strain>
    </source>
</reference>
<name>A0A2U1BA58_9BACT</name>
<dbReference type="InterPro" id="IPR012902">
    <property type="entry name" value="N_methyl_site"/>
</dbReference>
<dbReference type="Proteomes" id="UP000245959">
    <property type="component" value="Unassembled WGS sequence"/>
</dbReference>
<dbReference type="EMBL" id="JABAEW010000028">
    <property type="protein sequence ID" value="NMD87662.1"/>
    <property type="molecule type" value="Genomic_DNA"/>
</dbReference>
<dbReference type="NCBIfam" id="TIGR02532">
    <property type="entry name" value="IV_pilin_GFxxxE"/>
    <property type="match status" value="1"/>
</dbReference>
<sequence>MNKRFTLIELLVVIAIIAILASMLLPSLNKARAKARSTACFNNQKQIASAIVSYSISYGDAMIMQQNKPSHQGFMRALTETGMLPVSEKLARCPDNLPKRDVTTAEEQVWVHSYAANVDCLFSVGEKCSEEDGSSPRILNSDGTTLLFKKLRYPSNFLLIVDGRVTEEGNSQVARFNLSMSGQNGWSALSWAVHNPQRVNIAWADGHVAATGRQEQFEKWTKGNWWGSALEWVW</sequence>
<dbReference type="PANTHER" id="PTHR30093">
    <property type="entry name" value="GENERAL SECRETION PATHWAY PROTEIN G"/>
    <property type="match status" value="1"/>
</dbReference>